<protein>
    <submittedName>
        <fullName evidence="1">Uncharacterized protein</fullName>
    </submittedName>
</protein>
<comment type="caution">
    <text evidence="1">The sequence shown here is derived from an EMBL/GenBank/DDBJ whole genome shotgun (WGS) entry which is preliminary data.</text>
</comment>
<reference evidence="1" key="1">
    <citation type="submission" date="2021-03" db="EMBL/GenBank/DDBJ databases">
        <title>Draft genome sequence of rust myrtle Austropuccinia psidii MF-1, a brazilian biotype.</title>
        <authorList>
            <person name="Quecine M.C."/>
            <person name="Pachon D.M.R."/>
            <person name="Bonatelli M.L."/>
            <person name="Correr F.H."/>
            <person name="Franceschini L.M."/>
            <person name="Leite T.F."/>
            <person name="Margarido G.R.A."/>
            <person name="Almeida C.A."/>
            <person name="Ferrarezi J.A."/>
            <person name="Labate C.A."/>
        </authorList>
    </citation>
    <scope>NUCLEOTIDE SEQUENCE</scope>
    <source>
        <strain evidence="1">MF-1</strain>
    </source>
</reference>
<gene>
    <name evidence="1" type="ORF">O181_033879</name>
</gene>
<sequence length="142" mass="16221">MNSYLCIKSFLGQEKTIELPGRWSPLSFKEKVKKINNWLKKQDLLSIDQKKELEITPALEKEGPETSKKIKKDFKRKIGVPRTIKASDKEKPIGTEITHKGKCFPNRSLQLSTVCSIRSEPLCNSQPRSRKGLKVLFHANDA</sequence>
<dbReference type="AlphaFoldDB" id="A0A9Q3CZX2"/>
<dbReference type="Proteomes" id="UP000765509">
    <property type="component" value="Unassembled WGS sequence"/>
</dbReference>
<name>A0A9Q3CZX2_9BASI</name>
<accession>A0A9Q3CZX2</accession>
<evidence type="ECO:0000313" key="2">
    <source>
        <dbReference type="Proteomes" id="UP000765509"/>
    </source>
</evidence>
<keyword evidence="2" id="KW-1185">Reference proteome</keyword>
<evidence type="ECO:0000313" key="1">
    <source>
        <dbReference type="EMBL" id="MBW0494164.1"/>
    </source>
</evidence>
<proteinExistence type="predicted"/>
<dbReference type="EMBL" id="AVOT02012441">
    <property type="protein sequence ID" value="MBW0494164.1"/>
    <property type="molecule type" value="Genomic_DNA"/>
</dbReference>
<organism evidence="1 2">
    <name type="scientific">Austropuccinia psidii MF-1</name>
    <dbReference type="NCBI Taxonomy" id="1389203"/>
    <lineage>
        <taxon>Eukaryota</taxon>
        <taxon>Fungi</taxon>
        <taxon>Dikarya</taxon>
        <taxon>Basidiomycota</taxon>
        <taxon>Pucciniomycotina</taxon>
        <taxon>Pucciniomycetes</taxon>
        <taxon>Pucciniales</taxon>
        <taxon>Sphaerophragmiaceae</taxon>
        <taxon>Austropuccinia</taxon>
    </lineage>
</organism>